<sequence length="194" mass="22166">MTRLPSIDEFKSSSLNEQIDILDVLFEHSDSLVWFTLQNSRFMASGWNSYVELVNAIKDKLLKVCDDTEAEGISSRGVDHLANIVGAHPRLGDSKQKLSVHSMKEQANLTGSTVDSLEILTWLKTLNDKYEKKYEGLKFVVFVNGRSYDRISKLMEQRINSNNTWFEECRIAINEMTDIAIDRLNKCSEIKGKI</sequence>
<dbReference type="RefSeq" id="XP_455322.1">
    <property type="nucleotide sequence ID" value="XM_455322.1"/>
</dbReference>
<dbReference type="InParanoid" id="Q6CL67"/>
<organism evidence="3 4">
    <name type="scientific">Kluyveromyces lactis (strain ATCC 8585 / CBS 2359 / DSM 70799 / NBRC 1267 / NRRL Y-1140 / WM37)</name>
    <name type="common">Yeast</name>
    <name type="synonym">Candida sphaerica</name>
    <dbReference type="NCBI Taxonomy" id="284590"/>
    <lineage>
        <taxon>Eukaryota</taxon>
        <taxon>Fungi</taxon>
        <taxon>Dikarya</taxon>
        <taxon>Ascomycota</taxon>
        <taxon>Saccharomycotina</taxon>
        <taxon>Saccharomycetes</taxon>
        <taxon>Saccharomycetales</taxon>
        <taxon>Saccharomycetaceae</taxon>
        <taxon>Kluyveromyces</taxon>
    </lineage>
</organism>
<dbReference type="HOGENOM" id="CLU_092522_0_1_1"/>
<evidence type="ECO:0000256" key="1">
    <source>
        <dbReference type="ARBA" id="ARBA00022631"/>
    </source>
</evidence>
<dbReference type="Proteomes" id="UP000000598">
    <property type="component" value="Chromosome F"/>
</dbReference>
<dbReference type="KEGG" id="kla:KLLA0_F05335g"/>
<dbReference type="Gene3D" id="1.10.3330.10">
    <property type="entry name" value="Oxo-4-hydroxy-4-carboxy-5-ureidoimidazoline decarboxylase"/>
    <property type="match status" value="1"/>
</dbReference>
<evidence type="ECO:0000313" key="4">
    <source>
        <dbReference type="Proteomes" id="UP000000598"/>
    </source>
</evidence>
<dbReference type="eggNOG" id="ENOG502S2BY">
    <property type="taxonomic scope" value="Eukaryota"/>
</dbReference>
<keyword evidence="1" id="KW-0659">Purine metabolism</keyword>
<protein>
    <submittedName>
        <fullName evidence="3">KLLA0F05335p</fullName>
    </submittedName>
</protein>
<name>Q6CL67_KLULA</name>
<dbReference type="GeneID" id="2895736"/>
<dbReference type="EMBL" id="CR382126">
    <property type="protein sequence ID" value="CAG98030.1"/>
    <property type="molecule type" value="Genomic_DNA"/>
</dbReference>
<dbReference type="AlphaFoldDB" id="Q6CL67"/>
<proteinExistence type="predicted"/>
<dbReference type="PANTHER" id="PTHR37987:SF1">
    <property type="entry name" value="OXO-4-HYDROXY-4-CARBOXY-5-UREIDOIMIDAZOLINE DECARBOXYLASE DOMAIN-CONTAINING PROTEIN"/>
    <property type="match status" value="1"/>
</dbReference>
<dbReference type="OMA" id="AIQAMCD"/>
<gene>
    <name evidence="3" type="ORF">KLLA0_F05335g</name>
</gene>
<dbReference type="PaxDb" id="284590-Q6CL67"/>
<dbReference type="InterPro" id="IPR036778">
    <property type="entry name" value="OHCU_decarboxylase_sf"/>
</dbReference>
<accession>Q6CL67</accession>
<reference evidence="3 4" key="1">
    <citation type="journal article" date="2004" name="Nature">
        <title>Genome evolution in yeasts.</title>
        <authorList>
            <consortium name="Genolevures"/>
            <person name="Dujon B."/>
            <person name="Sherman D."/>
            <person name="Fischer G."/>
            <person name="Durrens P."/>
            <person name="Casaregola S."/>
            <person name="Lafontaine I."/>
            <person name="de Montigny J."/>
            <person name="Marck C."/>
            <person name="Neuveglise C."/>
            <person name="Talla E."/>
            <person name="Goffard N."/>
            <person name="Frangeul L."/>
            <person name="Aigle M."/>
            <person name="Anthouard V."/>
            <person name="Babour A."/>
            <person name="Barbe V."/>
            <person name="Barnay S."/>
            <person name="Blanchin S."/>
            <person name="Beckerich J.M."/>
            <person name="Beyne E."/>
            <person name="Bleykasten C."/>
            <person name="Boisrame A."/>
            <person name="Boyer J."/>
            <person name="Cattolico L."/>
            <person name="Confanioleri F."/>
            <person name="de Daruvar A."/>
            <person name="Despons L."/>
            <person name="Fabre E."/>
            <person name="Fairhead C."/>
            <person name="Ferry-Dumazet H."/>
            <person name="Groppi A."/>
            <person name="Hantraye F."/>
            <person name="Hennequin C."/>
            <person name="Jauniaux N."/>
            <person name="Joyet P."/>
            <person name="Kachouri R."/>
            <person name="Kerrest A."/>
            <person name="Koszul R."/>
            <person name="Lemaire M."/>
            <person name="Lesur I."/>
            <person name="Ma L."/>
            <person name="Muller H."/>
            <person name="Nicaud J.M."/>
            <person name="Nikolski M."/>
            <person name="Oztas S."/>
            <person name="Ozier-Kalogeropoulos O."/>
            <person name="Pellenz S."/>
            <person name="Potier S."/>
            <person name="Richard G.F."/>
            <person name="Straub M.L."/>
            <person name="Suleau A."/>
            <person name="Swennene D."/>
            <person name="Tekaia F."/>
            <person name="Wesolowski-Louvel M."/>
            <person name="Westhof E."/>
            <person name="Wirth B."/>
            <person name="Zeniou-Meyer M."/>
            <person name="Zivanovic I."/>
            <person name="Bolotin-Fukuhara M."/>
            <person name="Thierry A."/>
            <person name="Bouchier C."/>
            <person name="Caudron B."/>
            <person name="Scarpelli C."/>
            <person name="Gaillardin C."/>
            <person name="Weissenbach J."/>
            <person name="Wincker P."/>
            <person name="Souciet J.L."/>
        </authorList>
    </citation>
    <scope>NUCLEOTIDE SEQUENCE [LARGE SCALE GENOMIC DNA]</scope>
    <source>
        <strain evidence="4">ATCC 8585 / CBS 2359 / DSM 70799 / NBRC 1267 / NRRL Y-1140 / WM37</strain>
    </source>
</reference>
<evidence type="ECO:0000259" key="2">
    <source>
        <dbReference type="Pfam" id="PF09349"/>
    </source>
</evidence>
<dbReference type="SUPFAM" id="SSF158694">
    <property type="entry name" value="UraD-Like"/>
    <property type="match status" value="1"/>
</dbReference>
<dbReference type="Pfam" id="PF09349">
    <property type="entry name" value="OHCU_decarbox"/>
    <property type="match status" value="1"/>
</dbReference>
<dbReference type="InterPro" id="IPR018020">
    <property type="entry name" value="OHCU_decarboxylase"/>
</dbReference>
<dbReference type="GO" id="GO:0006144">
    <property type="term" value="P:purine nucleobase metabolic process"/>
    <property type="evidence" value="ECO:0007669"/>
    <property type="project" value="UniProtKB-KW"/>
</dbReference>
<evidence type="ECO:0000313" key="3">
    <source>
        <dbReference type="EMBL" id="CAG98030.1"/>
    </source>
</evidence>
<keyword evidence="4" id="KW-1185">Reference proteome</keyword>
<dbReference type="PANTHER" id="PTHR37987">
    <property type="entry name" value="CHROMOSOME 9, WHOLE GENOME SHOTGUN SEQUENCE"/>
    <property type="match status" value="1"/>
</dbReference>
<feature type="domain" description="Oxo-4-hydroxy-4-carboxy-5-ureidoimidazoline decarboxylase" evidence="2">
    <location>
        <begin position="14"/>
        <end position="185"/>
    </location>
</feature>